<dbReference type="EMBL" id="LNQE01001705">
    <property type="protein sequence ID" value="KUG14074.1"/>
    <property type="molecule type" value="Genomic_DNA"/>
</dbReference>
<gene>
    <name evidence="1" type="ORF">ASZ90_016285</name>
</gene>
<reference evidence="1" key="1">
    <citation type="journal article" date="2015" name="Proc. Natl. Acad. Sci. U.S.A.">
        <title>Networks of energetic and metabolic interactions define dynamics in microbial communities.</title>
        <authorList>
            <person name="Embree M."/>
            <person name="Liu J.K."/>
            <person name="Al-Bassam M.M."/>
            <person name="Zengler K."/>
        </authorList>
    </citation>
    <scope>NUCLEOTIDE SEQUENCE</scope>
</reference>
<proteinExistence type="predicted"/>
<dbReference type="InterPro" id="IPR025543">
    <property type="entry name" value="Dodecin-like"/>
</dbReference>
<dbReference type="Pfam" id="PF07311">
    <property type="entry name" value="Dodecin"/>
    <property type="match status" value="1"/>
</dbReference>
<dbReference type="PANTHER" id="PTHR39324">
    <property type="entry name" value="CALCIUM DODECIN"/>
    <property type="match status" value="1"/>
</dbReference>
<evidence type="ECO:0008006" key="2">
    <source>
        <dbReference type="Google" id="ProtNLM"/>
    </source>
</evidence>
<protein>
    <recommendedName>
        <fullName evidence="2">Dodecin</fullName>
    </recommendedName>
</protein>
<sequence>MPKENQSSVVKIIELIGSSPNGWEEAAANAVKEAAGTVRNIKGIDLKRCTAKVENDRIVEYRSVVKVAFVVDRDS</sequence>
<dbReference type="Gene3D" id="3.30.1660.10">
    <property type="entry name" value="Flavin-binding protein dodecin"/>
    <property type="match status" value="1"/>
</dbReference>
<dbReference type="AlphaFoldDB" id="A0A0W8EZK3"/>
<dbReference type="InterPro" id="IPR009923">
    <property type="entry name" value="Dodecin"/>
</dbReference>
<accession>A0A0W8EZK3</accession>
<dbReference type="InterPro" id="IPR036694">
    <property type="entry name" value="Dodecin-like_sf"/>
</dbReference>
<dbReference type="PANTHER" id="PTHR39324:SF1">
    <property type="entry name" value="CALCIUM DODECIN"/>
    <property type="match status" value="1"/>
</dbReference>
<evidence type="ECO:0000313" key="1">
    <source>
        <dbReference type="EMBL" id="KUG14074.1"/>
    </source>
</evidence>
<name>A0A0W8EZK3_9ZZZZ</name>
<dbReference type="SUPFAM" id="SSF89807">
    <property type="entry name" value="Dodecin-like"/>
    <property type="match status" value="1"/>
</dbReference>
<organism evidence="1">
    <name type="scientific">hydrocarbon metagenome</name>
    <dbReference type="NCBI Taxonomy" id="938273"/>
    <lineage>
        <taxon>unclassified sequences</taxon>
        <taxon>metagenomes</taxon>
        <taxon>ecological metagenomes</taxon>
    </lineage>
</organism>
<comment type="caution">
    <text evidence="1">The sequence shown here is derived from an EMBL/GenBank/DDBJ whole genome shotgun (WGS) entry which is preliminary data.</text>
</comment>